<dbReference type="PROSITE" id="PS00217">
    <property type="entry name" value="SUGAR_TRANSPORT_2"/>
    <property type="match status" value="1"/>
</dbReference>
<feature type="transmembrane region" description="Helical" evidence="9">
    <location>
        <begin position="266"/>
        <end position="287"/>
    </location>
</feature>
<organism evidence="11 12">
    <name type="scientific">Paenibacillus kribbensis</name>
    <dbReference type="NCBI Taxonomy" id="172713"/>
    <lineage>
        <taxon>Bacteria</taxon>
        <taxon>Bacillati</taxon>
        <taxon>Bacillota</taxon>
        <taxon>Bacilli</taxon>
        <taxon>Bacillales</taxon>
        <taxon>Paenibacillaceae</taxon>
        <taxon>Paenibacillus</taxon>
    </lineage>
</organism>
<dbReference type="InterPro" id="IPR036259">
    <property type="entry name" value="MFS_trans_sf"/>
</dbReference>
<dbReference type="Proteomes" id="UP000214666">
    <property type="component" value="Chromosome"/>
</dbReference>
<feature type="transmembrane region" description="Helical" evidence="9">
    <location>
        <begin position="438"/>
        <end position="459"/>
    </location>
</feature>
<dbReference type="NCBIfam" id="TIGR00711">
    <property type="entry name" value="efflux_EmrB"/>
    <property type="match status" value="1"/>
</dbReference>
<feature type="transmembrane region" description="Helical" evidence="9">
    <location>
        <begin position="12"/>
        <end position="30"/>
    </location>
</feature>
<keyword evidence="7 9" id="KW-0472">Membrane</keyword>
<dbReference type="RefSeq" id="WP_094155279.1">
    <property type="nucleotide sequence ID" value="NZ_CP020028.1"/>
</dbReference>
<dbReference type="PANTHER" id="PTHR42718">
    <property type="entry name" value="MAJOR FACILITATOR SUPERFAMILY MULTIDRUG TRANSPORTER MFSC"/>
    <property type="match status" value="1"/>
</dbReference>
<feature type="transmembrane region" description="Helical" evidence="9">
    <location>
        <begin position="399"/>
        <end position="418"/>
    </location>
</feature>
<feature type="compositionally biased region" description="Basic and acidic residues" evidence="8">
    <location>
        <begin position="469"/>
        <end position="479"/>
    </location>
</feature>
<feature type="transmembrane region" description="Helical" evidence="9">
    <location>
        <begin position="199"/>
        <end position="217"/>
    </location>
</feature>
<evidence type="ECO:0000313" key="12">
    <source>
        <dbReference type="Proteomes" id="UP000214666"/>
    </source>
</evidence>
<dbReference type="CDD" id="cd17503">
    <property type="entry name" value="MFS_LmrB_MDR_like"/>
    <property type="match status" value="1"/>
</dbReference>
<keyword evidence="4" id="KW-1003">Cell membrane</keyword>
<evidence type="ECO:0000256" key="4">
    <source>
        <dbReference type="ARBA" id="ARBA00022475"/>
    </source>
</evidence>
<evidence type="ECO:0000256" key="3">
    <source>
        <dbReference type="ARBA" id="ARBA00022448"/>
    </source>
</evidence>
<keyword evidence="12" id="KW-1185">Reference proteome</keyword>
<feature type="transmembrane region" description="Helical" evidence="9">
    <location>
        <begin position="82"/>
        <end position="104"/>
    </location>
</feature>
<dbReference type="Pfam" id="PF07690">
    <property type="entry name" value="MFS_1"/>
    <property type="match status" value="1"/>
</dbReference>
<evidence type="ECO:0000256" key="7">
    <source>
        <dbReference type="ARBA" id="ARBA00023136"/>
    </source>
</evidence>
<dbReference type="InterPro" id="IPR020846">
    <property type="entry name" value="MFS_dom"/>
</dbReference>
<dbReference type="Gene3D" id="1.20.1720.10">
    <property type="entry name" value="Multidrug resistance protein D"/>
    <property type="match status" value="1"/>
</dbReference>
<keyword evidence="3" id="KW-0813">Transport</keyword>
<evidence type="ECO:0000259" key="10">
    <source>
        <dbReference type="PROSITE" id="PS50850"/>
    </source>
</evidence>
<evidence type="ECO:0000256" key="6">
    <source>
        <dbReference type="ARBA" id="ARBA00022989"/>
    </source>
</evidence>
<feature type="domain" description="Major facilitator superfamily (MFS) profile" evidence="10">
    <location>
        <begin position="12"/>
        <end position="464"/>
    </location>
</feature>
<dbReference type="SUPFAM" id="SSF103473">
    <property type="entry name" value="MFS general substrate transporter"/>
    <property type="match status" value="1"/>
</dbReference>
<comment type="similarity">
    <text evidence="2">Belongs to the major facilitator superfamily. EmrB family.</text>
</comment>
<gene>
    <name evidence="11" type="ORF">B4V02_14050</name>
</gene>
<feature type="transmembrane region" description="Helical" evidence="9">
    <location>
        <begin position="356"/>
        <end position="378"/>
    </location>
</feature>
<dbReference type="KEGG" id="pkb:B4V02_14050"/>
<dbReference type="PANTHER" id="PTHR42718:SF9">
    <property type="entry name" value="MAJOR FACILITATOR SUPERFAMILY MULTIDRUG TRANSPORTER MFSC"/>
    <property type="match status" value="1"/>
</dbReference>
<feature type="transmembrane region" description="Helical" evidence="9">
    <location>
        <begin position="229"/>
        <end position="245"/>
    </location>
</feature>
<sequence length="489" mass="52413">MKNHAVAKQWKVVITVMLGTFTVLLNNSSLNPAIPSFIKVFDTNAATASWLITIFLITMGMTMPLTGYLADRFGKKKIYLSGLALFVTGSLLGSISWGLAAVIMCRGLQGIAGGLMIPLSLALIFEAFPKEERGRVTGIWGIAIMAAPMLGPTVGGIVLSLSSWQVLFLMNVPTGLLGLLLGIRYLAATRGNLSRTFDRSGFITITLGVGFILFALGRTTTAADVVDPLHMLLFLAGAILLVIFVRMELIKEQPLLNVHIFKIPTYSLSVIVASVQAIAMFGSIFLVPMLVQQVYGYDAMMTGLVFLPSAICTGWFVTLAGKQLDRKGPKGIISTGLILTCAATALLGMLQLHSPLWVIFVLMMLRGIGLGLSNMPATTAGLNAIPDKLVAQGSAMNNVMRRLTSSLGMVVISIYFEVRKAQLLVAGYSVETGTLQAIREGFIGMSILILLTIPAAFFLKPPAFLPEKEARRTSRDASEVKAPASVPKA</sequence>
<dbReference type="AlphaFoldDB" id="A0A222WNM0"/>
<dbReference type="InterPro" id="IPR004638">
    <property type="entry name" value="EmrB-like"/>
</dbReference>
<dbReference type="GO" id="GO:0022857">
    <property type="term" value="F:transmembrane transporter activity"/>
    <property type="evidence" value="ECO:0007669"/>
    <property type="project" value="InterPro"/>
</dbReference>
<dbReference type="GO" id="GO:0005886">
    <property type="term" value="C:plasma membrane"/>
    <property type="evidence" value="ECO:0007669"/>
    <property type="project" value="UniProtKB-SubCell"/>
</dbReference>
<evidence type="ECO:0000256" key="1">
    <source>
        <dbReference type="ARBA" id="ARBA00004651"/>
    </source>
</evidence>
<evidence type="ECO:0000313" key="11">
    <source>
        <dbReference type="EMBL" id="ASR47716.1"/>
    </source>
</evidence>
<protein>
    <submittedName>
        <fullName evidence="11">MFS transporter</fullName>
    </submittedName>
</protein>
<feature type="transmembrane region" description="Helical" evidence="9">
    <location>
        <begin position="50"/>
        <end position="70"/>
    </location>
</feature>
<feature type="transmembrane region" description="Helical" evidence="9">
    <location>
        <begin position="110"/>
        <end position="128"/>
    </location>
</feature>
<dbReference type="InterPro" id="IPR011701">
    <property type="entry name" value="MFS"/>
</dbReference>
<keyword evidence="6 9" id="KW-1133">Transmembrane helix</keyword>
<dbReference type="InterPro" id="IPR005829">
    <property type="entry name" value="Sugar_transporter_CS"/>
</dbReference>
<accession>A0A222WNM0</accession>
<feature type="transmembrane region" description="Helical" evidence="9">
    <location>
        <begin position="332"/>
        <end position="350"/>
    </location>
</feature>
<evidence type="ECO:0000256" key="2">
    <source>
        <dbReference type="ARBA" id="ARBA00008537"/>
    </source>
</evidence>
<dbReference type="OrthoDB" id="9816041at2"/>
<name>A0A222WNM0_9BACL</name>
<dbReference type="PROSITE" id="PS50850">
    <property type="entry name" value="MFS"/>
    <property type="match status" value="1"/>
</dbReference>
<comment type="subcellular location">
    <subcellularLocation>
        <location evidence="1">Cell membrane</location>
        <topology evidence="1">Multi-pass membrane protein</topology>
    </subcellularLocation>
</comment>
<proteinExistence type="inferred from homology"/>
<reference evidence="11 12" key="1">
    <citation type="submission" date="2017-03" db="EMBL/GenBank/DDBJ databases">
        <title>Complete genome sequence of Paenibacillus Kribbensis producing bioflocculants.</title>
        <authorList>
            <person name="Lee H.-G."/>
            <person name="Oh H.-M."/>
        </authorList>
    </citation>
    <scope>NUCLEOTIDE SEQUENCE [LARGE SCALE GENOMIC DNA]</scope>
    <source>
        <strain evidence="11 12">AM49</strain>
    </source>
</reference>
<evidence type="ECO:0000256" key="5">
    <source>
        <dbReference type="ARBA" id="ARBA00022692"/>
    </source>
</evidence>
<feature type="transmembrane region" description="Helical" evidence="9">
    <location>
        <begin position="140"/>
        <end position="161"/>
    </location>
</feature>
<feature type="region of interest" description="Disordered" evidence="8">
    <location>
        <begin position="469"/>
        <end position="489"/>
    </location>
</feature>
<feature type="transmembrane region" description="Helical" evidence="9">
    <location>
        <begin position="299"/>
        <end position="320"/>
    </location>
</feature>
<dbReference type="EMBL" id="CP020028">
    <property type="protein sequence ID" value="ASR47716.1"/>
    <property type="molecule type" value="Genomic_DNA"/>
</dbReference>
<dbReference type="Gene3D" id="1.20.1250.20">
    <property type="entry name" value="MFS general substrate transporter like domains"/>
    <property type="match status" value="1"/>
</dbReference>
<keyword evidence="5 9" id="KW-0812">Transmembrane</keyword>
<evidence type="ECO:0000256" key="8">
    <source>
        <dbReference type="SAM" id="MobiDB-lite"/>
    </source>
</evidence>
<evidence type="ECO:0000256" key="9">
    <source>
        <dbReference type="SAM" id="Phobius"/>
    </source>
</evidence>
<feature type="transmembrane region" description="Helical" evidence="9">
    <location>
        <begin position="167"/>
        <end position="187"/>
    </location>
</feature>
<dbReference type="STRING" id="172713.GCA_001705305_01558"/>